<feature type="region of interest" description="Disordered" evidence="1">
    <location>
        <begin position="205"/>
        <end position="239"/>
    </location>
</feature>
<dbReference type="EMBL" id="BPLF01000001">
    <property type="protein sequence ID" value="GIX61157.1"/>
    <property type="molecule type" value="Genomic_DNA"/>
</dbReference>
<gene>
    <name evidence="2" type="ORF">BcabD6B2_05920</name>
</gene>
<name>A0AAV4LMZ7_BABCB</name>
<dbReference type="InterPro" id="IPR024751">
    <property type="entry name" value="VESA1"/>
</dbReference>
<comment type="caution">
    <text evidence="2">The sequence shown here is derived from an EMBL/GenBank/DDBJ whole genome shotgun (WGS) entry which is preliminary data.</text>
</comment>
<sequence length="516" mass="56474">MAEKKLTDCPSNLKEAIDWILRVTGKDGGSSGTKDLAAAVTGLLKEVESYTTELEKKLEQIKEALKPGGTNGIITALGNGLKTFRDEIHIAGSGASNKNVYQELSNGDLKLVPKAGEIFLGCVPLCFYGLSYLYWRCSDGDVQNGGWKTHTLDGAYQNNGLHWFMIAAGYQKSQLSYKQGTDVVSEAMTEQKFKDLKTALAKAQSAARTRATKEDEARTKLGVGKSHTPGEPGTPIQANQNPTYPEYLHELCGKWCNKPSTFTPSNDSSLSALYYVSYLYFKGKQSALTNDPDFKPRPPSTIREMLYFLAALPFSHSYDEFDKYITQHFKIIVGHPDSPIMSDAELMIPVADSASVNTNNTLSAADLKDYLITTCHYSATLLSVIQGNSGSENPDEPWLHGLYSNGMKFKYPSGSMLFHRLADYTYALQFQLYFLYTQCYSTYTAGCGWNQCQYGSEINKTSNTAVPTHICAGFKCGDQASSCNHGRSSSSGNAISNCNHNKKGEGCGQGSNVSPL</sequence>
<reference evidence="2 3" key="1">
    <citation type="submission" date="2021-06" db="EMBL/GenBank/DDBJ databases">
        <title>Genome sequence of Babesia caballi.</title>
        <authorList>
            <person name="Yamagishi J."/>
            <person name="Kidaka T."/>
            <person name="Ochi A."/>
        </authorList>
    </citation>
    <scope>NUCLEOTIDE SEQUENCE [LARGE SCALE GENOMIC DNA]</scope>
    <source>
        <strain evidence="2">USDA-D6B2</strain>
    </source>
</reference>
<evidence type="ECO:0000313" key="2">
    <source>
        <dbReference type="EMBL" id="GIX61157.1"/>
    </source>
</evidence>
<evidence type="ECO:0000313" key="3">
    <source>
        <dbReference type="Proteomes" id="UP001497744"/>
    </source>
</evidence>
<dbReference type="AlphaFoldDB" id="A0AAV4LMZ7"/>
<evidence type="ECO:0000256" key="1">
    <source>
        <dbReference type="SAM" id="MobiDB-lite"/>
    </source>
</evidence>
<organism evidence="2 3">
    <name type="scientific">Babesia caballi</name>
    <dbReference type="NCBI Taxonomy" id="5871"/>
    <lineage>
        <taxon>Eukaryota</taxon>
        <taxon>Sar</taxon>
        <taxon>Alveolata</taxon>
        <taxon>Apicomplexa</taxon>
        <taxon>Aconoidasida</taxon>
        <taxon>Piroplasmida</taxon>
        <taxon>Babesiidae</taxon>
        <taxon>Babesia</taxon>
    </lineage>
</organism>
<keyword evidence="3" id="KW-1185">Reference proteome</keyword>
<proteinExistence type="predicted"/>
<dbReference type="Proteomes" id="UP001497744">
    <property type="component" value="Unassembled WGS sequence"/>
</dbReference>
<dbReference type="RefSeq" id="XP_067713228.1">
    <property type="nucleotide sequence ID" value="XM_067857127.1"/>
</dbReference>
<dbReference type="GeneID" id="94192640"/>
<protein>
    <submittedName>
        <fullName evidence="2">Variant erythrocyte surface antigen-1 family protein</fullName>
    </submittedName>
</protein>
<dbReference type="Pfam" id="PF12785">
    <property type="entry name" value="VESA1_N"/>
    <property type="match status" value="1"/>
</dbReference>
<accession>A0AAV4LMZ7</accession>